<dbReference type="AlphaFoldDB" id="A0AAN8GCC6"/>
<evidence type="ECO:0000259" key="2">
    <source>
        <dbReference type="Pfam" id="PF13843"/>
    </source>
</evidence>
<feature type="transmembrane region" description="Helical" evidence="1">
    <location>
        <begin position="161"/>
        <end position="181"/>
    </location>
</feature>
<keyword evidence="1" id="KW-0812">Transmembrane</keyword>
<protein>
    <recommendedName>
        <fullName evidence="2">PiggyBac transposable element-derived protein domain-containing protein</fullName>
    </recommendedName>
</protein>
<name>A0AAN8GCC6_PATCE</name>
<reference evidence="3 4" key="1">
    <citation type="submission" date="2024-01" db="EMBL/GenBank/DDBJ databases">
        <title>The genome of the rayed Mediterranean limpet Patella caerulea (Linnaeus, 1758).</title>
        <authorList>
            <person name="Anh-Thu Weber A."/>
            <person name="Halstead-Nussloch G."/>
        </authorList>
    </citation>
    <scope>NUCLEOTIDE SEQUENCE [LARGE SCALE GENOMIC DNA]</scope>
    <source>
        <strain evidence="3">AATW-2023a</strain>
        <tissue evidence="3">Whole specimen</tissue>
    </source>
</reference>
<gene>
    <name evidence="3" type="ORF">SNE40_021213</name>
</gene>
<accession>A0AAN8GCC6</accession>
<evidence type="ECO:0000313" key="3">
    <source>
        <dbReference type="EMBL" id="KAK6167111.1"/>
    </source>
</evidence>
<keyword evidence="1" id="KW-1133">Transmembrane helix</keyword>
<organism evidence="3 4">
    <name type="scientific">Patella caerulea</name>
    <name type="common">Rayed Mediterranean limpet</name>
    <dbReference type="NCBI Taxonomy" id="87958"/>
    <lineage>
        <taxon>Eukaryota</taxon>
        <taxon>Metazoa</taxon>
        <taxon>Spiralia</taxon>
        <taxon>Lophotrochozoa</taxon>
        <taxon>Mollusca</taxon>
        <taxon>Gastropoda</taxon>
        <taxon>Patellogastropoda</taxon>
        <taxon>Patelloidea</taxon>
        <taxon>Patellidae</taxon>
        <taxon>Patella</taxon>
    </lineage>
</organism>
<dbReference type="Proteomes" id="UP001347796">
    <property type="component" value="Unassembled WGS sequence"/>
</dbReference>
<proteinExistence type="predicted"/>
<keyword evidence="1" id="KW-0472">Membrane</keyword>
<evidence type="ECO:0000256" key="1">
    <source>
        <dbReference type="SAM" id="Phobius"/>
    </source>
</evidence>
<dbReference type="PANTHER" id="PTHR46599:SF3">
    <property type="entry name" value="PIGGYBAC TRANSPOSABLE ELEMENT-DERIVED PROTEIN 4"/>
    <property type="match status" value="1"/>
</dbReference>
<sequence>MLVKGMKLQFQRVHRLFSMSVSHIFIEVIDCLWIIIELITKLSELKTLSCGTVNSNRKGLPNDMKNASTAIKNLERGDSLKRQCKNVLAVSWKDTRVVNLLTNIPGNLDDVEVNRWEKKNTNQLTLTKPQAIVTYNTYMGGVDLSDQRVASYRRHMKSLTWYLQIFFYLLRLSAVQAFLLYRKTHKDSKLSQYDFFVKLSEGLIGGRSFTKKKGRPSAELPHEISFDRKLYHAPVKHSTQSKCVVHSNRVDTTYGCGVCNKRMCPYPCFYRYH</sequence>
<comment type="caution">
    <text evidence="3">The sequence shown here is derived from an EMBL/GenBank/DDBJ whole genome shotgun (WGS) entry which is preliminary data.</text>
</comment>
<evidence type="ECO:0000313" key="4">
    <source>
        <dbReference type="Proteomes" id="UP001347796"/>
    </source>
</evidence>
<keyword evidence="4" id="KW-1185">Reference proteome</keyword>
<feature type="domain" description="PiggyBac transposable element-derived protein" evidence="2">
    <location>
        <begin position="36"/>
        <end position="178"/>
    </location>
</feature>
<dbReference type="PANTHER" id="PTHR46599">
    <property type="entry name" value="PIGGYBAC TRANSPOSABLE ELEMENT-DERIVED PROTEIN 4"/>
    <property type="match status" value="1"/>
</dbReference>
<dbReference type="Pfam" id="PF13843">
    <property type="entry name" value="DDE_Tnp_1_7"/>
    <property type="match status" value="1"/>
</dbReference>
<dbReference type="InterPro" id="IPR029526">
    <property type="entry name" value="PGBD"/>
</dbReference>
<dbReference type="EMBL" id="JAZGQO010000018">
    <property type="protein sequence ID" value="KAK6167111.1"/>
    <property type="molecule type" value="Genomic_DNA"/>
</dbReference>